<dbReference type="Gene3D" id="2.60.40.790">
    <property type="match status" value="1"/>
</dbReference>
<sequence>MLDRLTRQLREADIDLVDKGDEYEVSADVPGFDKEEITLRVRDNVLFITARHEEYEGEGEGSYLRSEREQRALVESVRFPEEIDADRVTANYRNGVLTVTLPKSETPEMESREIEIE</sequence>
<dbReference type="InterPro" id="IPR008978">
    <property type="entry name" value="HSP20-like_chaperone"/>
</dbReference>
<reference evidence="5" key="1">
    <citation type="submission" date="2019-05" db="EMBL/GenBank/DDBJ databases">
        <title>Genome sequence and methylation pattern of the halophilic Archaeon Natrinema versiforme BOL5-4.</title>
        <authorList>
            <person name="DasSarma P."/>
            <person name="Anton B.P."/>
            <person name="DasSarma S.L."/>
            <person name="Martinez F.L."/>
            <person name="Guzman D."/>
            <person name="Roberts R.J."/>
            <person name="DasSarma S."/>
        </authorList>
    </citation>
    <scope>NUCLEOTIDE SEQUENCE [LARGE SCALE GENOMIC DNA]</scope>
    <source>
        <strain evidence="5">BOL5-4</strain>
        <plasmid evidence="5">pnve500</plasmid>
    </source>
</reference>
<evidence type="ECO:0000259" key="3">
    <source>
        <dbReference type="PROSITE" id="PS01031"/>
    </source>
</evidence>
<dbReference type="KEGG" id="nvr:FEJ81_18980"/>
<keyword evidence="4" id="KW-0614">Plasmid</keyword>
<geneLocation type="plasmid" evidence="5">
    <name>pnve500</name>
</geneLocation>
<dbReference type="PANTHER" id="PTHR11527">
    <property type="entry name" value="HEAT-SHOCK PROTEIN 20 FAMILY MEMBER"/>
    <property type="match status" value="1"/>
</dbReference>
<evidence type="ECO:0000256" key="2">
    <source>
        <dbReference type="RuleBase" id="RU003616"/>
    </source>
</evidence>
<proteinExistence type="inferred from homology"/>
<gene>
    <name evidence="4" type="ORF">FEJ81_18980</name>
</gene>
<dbReference type="OrthoDB" id="198277at2157"/>
<dbReference type="EMBL" id="CP040331">
    <property type="protein sequence ID" value="QCS44434.1"/>
    <property type="molecule type" value="Genomic_DNA"/>
</dbReference>
<comment type="similarity">
    <text evidence="1 2">Belongs to the small heat shock protein (HSP20) family.</text>
</comment>
<protein>
    <submittedName>
        <fullName evidence="4">Hsp20/alpha crystallin family protein</fullName>
    </submittedName>
</protein>
<evidence type="ECO:0000313" key="4">
    <source>
        <dbReference type="EMBL" id="QCS44434.1"/>
    </source>
</evidence>
<organism evidence="4 5">
    <name type="scientific">Natrinema versiforme</name>
    <dbReference type="NCBI Taxonomy" id="88724"/>
    <lineage>
        <taxon>Archaea</taxon>
        <taxon>Methanobacteriati</taxon>
        <taxon>Methanobacteriota</taxon>
        <taxon>Stenosarchaea group</taxon>
        <taxon>Halobacteria</taxon>
        <taxon>Halobacteriales</taxon>
        <taxon>Natrialbaceae</taxon>
        <taxon>Natrinema</taxon>
    </lineage>
</organism>
<evidence type="ECO:0000256" key="1">
    <source>
        <dbReference type="PROSITE-ProRule" id="PRU00285"/>
    </source>
</evidence>
<dbReference type="AlphaFoldDB" id="A0A4P8WM10"/>
<feature type="domain" description="SHSP" evidence="3">
    <location>
        <begin position="5"/>
        <end position="117"/>
    </location>
</feature>
<dbReference type="CDD" id="cd06464">
    <property type="entry name" value="ACD_sHsps-like"/>
    <property type="match status" value="1"/>
</dbReference>
<dbReference type="SUPFAM" id="SSF49764">
    <property type="entry name" value="HSP20-like chaperones"/>
    <property type="match status" value="1"/>
</dbReference>
<name>A0A4P8WM10_9EURY</name>
<dbReference type="InterPro" id="IPR002068">
    <property type="entry name" value="A-crystallin/Hsp20_dom"/>
</dbReference>
<dbReference type="PROSITE" id="PS01031">
    <property type="entry name" value="SHSP"/>
    <property type="match status" value="1"/>
</dbReference>
<dbReference type="InterPro" id="IPR031107">
    <property type="entry name" value="Small_HSP"/>
</dbReference>
<dbReference type="Proteomes" id="UP000302218">
    <property type="component" value="Plasmid pNVE500"/>
</dbReference>
<dbReference type="GeneID" id="40267404"/>
<evidence type="ECO:0000313" key="5">
    <source>
        <dbReference type="Proteomes" id="UP000302218"/>
    </source>
</evidence>
<dbReference type="Pfam" id="PF00011">
    <property type="entry name" value="HSP20"/>
    <property type="match status" value="1"/>
</dbReference>
<accession>A0A4P8WM10</accession>
<dbReference type="RefSeq" id="WP_138246877.1">
    <property type="nucleotide sequence ID" value="NZ_CP040331.1"/>
</dbReference>